<feature type="domain" description="Sulphotransferase Stf0" evidence="1">
    <location>
        <begin position="125"/>
        <end position="254"/>
    </location>
</feature>
<dbReference type="STRING" id="441209.GCA_001870665_03391"/>
<sequence length="261" mass="29610">MSLITSLRDQYTGPHQKSIQKYFGAATRFDGKAPVFDFPLTLLCFTNRCGSNMLAEYLRLTTNFTGLHEQLNHDVVPRLARQAGYDSFPNYVAGMASAKVTAAASFGFKASWDQLLMLLRWNIPAMFSGLHILHIQRRDLLAQAVSFSIAAQTKRWNSLMEGEKPVPDYLFSDILDRLNGSSHGNRMIRQICCIYDLPRVEMYYEDLLADPVGVLNAVHSQLGLSLRRFNLGQARLQRQADHYNEAFIARFKQDFIAHISA</sequence>
<name>A0A2K8KKB1_9RHOB</name>
<gene>
    <name evidence="2" type="ORF">BG454_18145</name>
</gene>
<dbReference type="EMBL" id="CP024899">
    <property type="protein sequence ID" value="ATX67498.1"/>
    <property type="molecule type" value="Genomic_DNA"/>
</dbReference>
<reference evidence="2 3" key="1">
    <citation type="submission" date="2017-11" db="EMBL/GenBank/DDBJ databases">
        <title>Revised Sequence and Annotation of the Rhodobaca barguzinensis strain alga05 Genome.</title>
        <authorList>
            <person name="Kopejtka K."/>
            <person name="Tomasch J.M."/>
            <person name="Bunk B."/>
            <person name="Koblizek M."/>
        </authorList>
    </citation>
    <scope>NUCLEOTIDE SEQUENCE [LARGE SCALE GENOMIC DNA]</scope>
    <source>
        <strain evidence="3">alga05</strain>
    </source>
</reference>
<dbReference type="InterPro" id="IPR024628">
    <property type="entry name" value="Sulfotransferase_Stf0_dom"/>
</dbReference>
<accession>A0A2K8KKB1</accession>
<dbReference type="Pfam" id="PF09037">
    <property type="entry name" value="Sulphotransf"/>
    <property type="match status" value="1"/>
</dbReference>
<evidence type="ECO:0000259" key="1">
    <source>
        <dbReference type="Pfam" id="PF09037"/>
    </source>
</evidence>
<dbReference type="AlphaFoldDB" id="A0A2K8KKB1"/>
<protein>
    <recommendedName>
        <fullName evidence="1">Sulphotransferase Stf0 domain-containing protein</fullName>
    </recommendedName>
</protein>
<evidence type="ECO:0000313" key="3">
    <source>
        <dbReference type="Proteomes" id="UP000228948"/>
    </source>
</evidence>
<keyword evidence="3" id="KW-1185">Reference proteome</keyword>
<evidence type="ECO:0000313" key="2">
    <source>
        <dbReference type="EMBL" id="ATX67498.1"/>
    </source>
</evidence>
<dbReference type="Gene3D" id="3.40.50.300">
    <property type="entry name" value="P-loop containing nucleotide triphosphate hydrolases"/>
    <property type="match status" value="1"/>
</dbReference>
<dbReference type="InterPro" id="IPR027417">
    <property type="entry name" value="P-loop_NTPase"/>
</dbReference>
<organism evidence="2 3">
    <name type="scientific">Roseinatronobacter bogoriensis subsp. barguzinensis</name>
    <dbReference type="NCBI Taxonomy" id="441209"/>
    <lineage>
        <taxon>Bacteria</taxon>
        <taxon>Pseudomonadati</taxon>
        <taxon>Pseudomonadota</taxon>
        <taxon>Alphaproteobacteria</taxon>
        <taxon>Rhodobacterales</taxon>
        <taxon>Paracoccaceae</taxon>
        <taxon>Roseinatronobacter</taxon>
    </lineage>
</organism>
<dbReference type="Proteomes" id="UP000228948">
    <property type="component" value="Chromosome"/>
</dbReference>
<proteinExistence type="predicted"/>
<dbReference type="SUPFAM" id="SSF52540">
    <property type="entry name" value="P-loop containing nucleoside triphosphate hydrolases"/>
    <property type="match status" value="1"/>
</dbReference>
<dbReference type="KEGG" id="rbg:BG454_18145"/>